<keyword evidence="2" id="KW-1185">Reference proteome</keyword>
<dbReference type="AlphaFoldDB" id="A0A5C3KAW8"/>
<sequence>MARRSLRVPGKPMPKGHFKRHFFPEAELPRAIQLRFDAWLLSPPKSQFRTYGLWNTLFMTIFQPEHYLVKPQKLLRPLVGSGPPATPHMRYQDSKRTLHPRPFLTSSQVRAMVQHLPPKI</sequence>
<evidence type="ECO:0000313" key="1">
    <source>
        <dbReference type="EMBL" id="TFK17200.1"/>
    </source>
</evidence>
<proteinExistence type="predicted"/>
<accession>A0A5C3KAW8</accession>
<organism evidence="1 2">
    <name type="scientific">Coprinopsis marcescibilis</name>
    <name type="common">Agaric fungus</name>
    <name type="synonym">Psathyrella marcescibilis</name>
    <dbReference type="NCBI Taxonomy" id="230819"/>
    <lineage>
        <taxon>Eukaryota</taxon>
        <taxon>Fungi</taxon>
        <taxon>Dikarya</taxon>
        <taxon>Basidiomycota</taxon>
        <taxon>Agaricomycotina</taxon>
        <taxon>Agaricomycetes</taxon>
        <taxon>Agaricomycetidae</taxon>
        <taxon>Agaricales</taxon>
        <taxon>Agaricineae</taxon>
        <taxon>Psathyrellaceae</taxon>
        <taxon>Coprinopsis</taxon>
    </lineage>
</organism>
<evidence type="ECO:0000313" key="2">
    <source>
        <dbReference type="Proteomes" id="UP000307440"/>
    </source>
</evidence>
<name>A0A5C3KAW8_COPMA</name>
<gene>
    <name evidence="1" type="ORF">FA15DRAFT_355885</name>
</gene>
<reference evidence="1 2" key="1">
    <citation type="journal article" date="2019" name="Nat. Ecol. Evol.">
        <title>Megaphylogeny resolves global patterns of mushroom evolution.</title>
        <authorList>
            <person name="Varga T."/>
            <person name="Krizsan K."/>
            <person name="Foldi C."/>
            <person name="Dima B."/>
            <person name="Sanchez-Garcia M."/>
            <person name="Sanchez-Ramirez S."/>
            <person name="Szollosi G.J."/>
            <person name="Szarkandi J.G."/>
            <person name="Papp V."/>
            <person name="Albert L."/>
            <person name="Andreopoulos W."/>
            <person name="Angelini C."/>
            <person name="Antonin V."/>
            <person name="Barry K.W."/>
            <person name="Bougher N.L."/>
            <person name="Buchanan P."/>
            <person name="Buyck B."/>
            <person name="Bense V."/>
            <person name="Catcheside P."/>
            <person name="Chovatia M."/>
            <person name="Cooper J."/>
            <person name="Damon W."/>
            <person name="Desjardin D."/>
            <person name="Finy P."/>
            <person name="Geml J."/>
            <person name="Haridas S."/>
            <person name="Hughes K."/>
            <person name="Justo A."/>
            <person name="Karasinski D."/>
            <person name="Kautmanova I."/>
            <person name="Kiss B."/>
            <person name="Kocsube S."/>
            <person name="Kotiranta H."/>
            <person name="LaButti K.M."/>
            <person name="Lechner B.E."/>
            <person name="Liimatainen K."/>
            <person name="Lipzen A."/>
            <person name="Lukacs Z."/>
            <person name="Mihaltcheva S."/>
            <person name="Morgado L.N."/>
            <person name="Niskanen T."/>
            <person name="Noordeloos M.E."/>
            <person name="Ohm R.A."/>
            <person name="Ortiz-Santana B."/>
            <person name="Ovrebo C."/>
            <person name="Racz N."/>
            <person name="Riley R."/>
            <person name="Savchenko A."/>
            <person name="Shiryaev A."/>
            <person name="Soop K."/>
            <person name="Spirin V."/>
            <person name="Szebenyi C."/>
            <person name="Tomsovsky M."/>
            <person name="Tulloss R.E."/>
            <person name="Uehling J."/>
            <person name="Grigoriev I.V."/>
            <person name="Vagvolgyi C."/>
            <person name="Papp T."/>
            <person name="Martin F.M."/>
            <person name="Miettinen O."/>
            <person name="Hibbett D.S."/>
            <person name="Nagy L.G."/>
        </authorList>
    </citation>
    <scope>NUCLEOTIDE SEQUENCE [LARGE SCALE GENOMIC DNA]</scope>
    <source>
        <strain evidence="1 2">CBS 121175</strain>
    </source>
</reference>
<dbReference type="OrthoDB" id="2755432at2759"/>
<dbReference type="Proteomes" id="UP000307440">
    <property type="component" value="Unassembled WGS sequence"/>
</dbReference>
<dbReference type="EMBL" id="ML210551">
    <property type="protein sequence ID" value="TFK17200.1"/>
    <property type="molecule type" value="Genomic_DNA"/>
</dbReference>
<protein>
    <submittedName>
        <fullName evidence="1">Uncharacterized protein</fullName>
    </submittedName>
</protein>